<sequence>MEKDRIYGIHCNVDNCVYNSNNCECTAGKINVGCTCTDPNCCDETECKTFKARG</sequence>
<accession>A0AAE3LH56</accession>
<gene>
    <name evidence="2" type="ORF">OCV57_03600</name>
</gene>
<reference evidence="2 3" key="1">
    <citation type="journal article" date="2021" name="ISME Commun">
        <title>Automated analysis of genomic sequences facilitates high-throughput and comprehensive description of bacteria.</title>
        <authorList>
            <person name="Hitch T.C.A."/>
        </authorList>
    </citation>
    <scope>NUCLEOTIDE SEQUENCE [LARGE SCALE GENOMIC DNA]</scope>
    <source>
        <strain evidence="2 3">Sanger_31</strain>
    </source>
</reference>
<name>A0AAE3LH56_9FIRM</name>
<comment type="caution">
    <text evidence="2">The sequence shown here is derived from an EMBL/GenBank/DDBJ whole genome shotgun (WGS) entry which is preliminary data.</text>
</comment>
<dbReference type="Pfam" id="PF07561">
    <property type="entry name" value="DUF1540"/>
    <property type="match status" value="1"/>
</dbReference>
<keyword evidence="3" id="KW-1185">Reference proteome</keyword>
<dbReference type="AlphaFoldDB" id="A0AAE3LH56"/>
<evidence type="ECO:0000313" key="2">
    <source>
        <dbReference type="EMBL" id="MCU6705015.1"/>
    </source>
</evidence>
<organism evidence="2 3">
    <name type="scientific">Hominimerdicola aceti</name>
    <dbReference type="NCBI Taxonomy" id="2981726"/>
    <lineage>
        <taxon>Bacteria</taxon>
        <taxon>Bacillati</taxon>
        <taxon>Bacillota</taxon>
        <taxon>Clostridia</taxon>
        <taxon>Eubacteriales</taxon>
        <taxon>Oscillospiraceae</taxon>
        <taxon>Hominimerdicola</taxon>
    </lineage>
</organism>
<protein>
    <submittedName>
        <fullName evidence="2">DUF1540 domain-containing protein</fullName>
    </submittedName>
</protein>
<dbReference type="EMBL" id="JAOQJZ010000002">
    <property type="protein sequence ID" value="MCU6705015.1"/>
    <property type="molecule type" value="Genomic_DNA"/>
</dbReference>
<feature type="domain" description="DUF1540" evidence="1">
    <location>
        <begin position="9"/>
        <end position="50"/>
    </location>
</feature>
<dbReference type="Proteomes" id="UP001208131">
    <property type="component" value="Unassembled WGS sequence"/>
</dbReference>
<evidence type="ECO:0000259" key="1">
    <source>
        <dbReference type="Pfam" id="PF07561"/>
    </source>
</evidence>
<dbReference type="InterPro" id="IPR011437">
    <property type="entry name" value="DUF1540"/>
</dbReference>
<dbReference type="RefSeq" id="WP_022286700.1">
    <property type="nucleotide sequence ID" value="NZ_JAOQJZ010000002.1"/>
</dbReference>
<evidence type="ECO:0000313" key="3">
    <source>
        <dbReference type="Proteomes" id="UP001208131"/>
    </source>
</evidence>
<proteinExistence type="predicted"/>